<name>A0A395N900_TRIAR</name>
<accession>A0A395N900</accession>
<feature type="compositionally biased region" description="Basic and acidic residues" evidence="1">
    <location>
        <begin position="321"/>
        <end position="331"/>
    </location>
</feature>
<reference evidence="2 3" key="1">
    <citation type="journal article" date="2018" name="PLoS Pathog.">
        <title>Evolution of structural diversity of trichothecenes, a family of toxins produced by plant pathogenic and entomopathogenic fungi.</title>
        <authorList>
            <person name="Proctor R.H."/>
            <person name="McCormick S.P."/>
            <person name="Kim H.S."/>
            <person name="Cardoza R.E."/>
            <person name="Stanley A.M."/>
            <person name="Lindo L."/>
            <person name="Kelly A."/>
            <person name="Brown D.W."/>
            <person name="Lee T."/>
            <person name="Vaughan M.M."/>
            <person name="Alexander N.J."/>
            <person name="Busman M."/>
            <person name="Gutierrez S."/>
        </authorList>
    </citation>
    <scope>NUCLEOTIDE SEQUENCE [LARGE SCALE GENOMIC DNA]</scope>
    <source>
        <strain evidence="2 3">IBT 40837</strain>
    </source>
</reference>
<evidence type="ECO:0000313" key="2">
    <source>
        <dbReference type="EMBL" id="RFU72612.1"/>
    </source>
</evidence>
<dbReference type="EMBL" id="PXOA01000816">
    <property type="protein sequence ID" value="RFU72612.1"/>
    <property type="molecule type" value="Genomic_DNA"/>
</dbReference>
<dbReference type="OrthoDB" id="3485856at2759"/>
<dbReference type="Proteomes" id="UP000266272">
    <property type="component" value="Unassembled WGS sequence"/>
</dbReference>
<keyword evidence="3" id="KW-1185">Reference proteome</keyword>
<feature type="compositionally biased region" description="Polar residues" evidence="1">
    <location>
        <begin position="22"/>
        <end position="31"/>
    </location>
</feature>
<sequence length="387" mass="43561">MAEEDPHVRGFEPGCDKGGQGSTTPKSQVLSPLTPPPTVDRDQATNSSDETRVLSLFIARANQDKLETDLGLDTFVIPQTNYTHLQRALELNPQVKDFVDDKVRFDYEPTPGRLTVRMPSAIHEFAVNALSKRISDQLSAISKGKDPAAEFAAKIANGGSARILLDDISDDEFQPSKPVRREPDTQFQHREAFYPGVVIEVSYSQDGKSLRKLASDYILRSNGDIRVVIGLDLNYHGKESTVSMWRRNFLQEDGEELETLEVMQEIRCQPFRAPDGSPADPDACLTLRLRDFATDEIPLKYDNTVLSITYRQLYDDLTRAEEMQSARDPNKGRRSTRKTRKRKLSSSPYDGLRSDDEATFTLKEQQANERATAKDTEFSAPVSKRRA</sequence>
<evidence type="ECO:0000256" key="1">
    <source>
        <dbReference type="SAM" id="MobiDB-lite"/>
    </source>
</evidence>
<organism evidence="2 3">
    <name type="scientific">Trichoderma arundinaceum</name>
    <dbReference type="NCBI Taxonomy" id="490622"/>
    <lineage>
        <taxon>Eukaryota</taxon>
        <taxon>Fungi</taxon>
        <taxon>Dikarya</taxon>
        <taxon>Ascomycota</taxon>
        <taxon>Pezizomycotina</taxon>
        <taxon>Sordariomycetes</taxon>
        <taxon>Hypocreomycetidae</taxon>
        <taxon>Hypocreales</taxon>
        <taxon>Hypocreaceae</taxon>
        <taxon>Trichoderma</taxon>
    </lineage>
</organism>
<feature type="compositionally biased region" description="Basic residues" evidence="1">
    <location>
        <begin position="332"/>
        <end position="344"/>
    </location>
</feature>
<comment type="caution">
    <text evidence="2">The sequence shown here is derived from an EMBL/GenBank/DDBJ whole genome shotgun (WGS) entry which is preliminary data.</text>
</comment>
<feature type="region of interest" description="Disordered" evidence="1">
    <location>
        <begin position="321"/>
        <end position="387"/>
    </location>
</feature>
<dbReference type="AlphaFoldDB" id="A0A395N900"/>
<protein>
    <submittedName>
        <fullName evidence="2">Telomere-associated recq-like helicase</fullName>
    </submittedName>
</protein>
<evidence type="ECO:0000313" key="3">
    <source>
        <dbReference type="Proteomes" id="UP000266272"/>
    </source>
</evidence>
<feature type="region of interest" description="Disordered" evidence="1">
    <location>
        <begin position="1"/>
        <end position="47"/>
    </location>
</feature>
<proteinExistence type="predicted"/>
<gene>
    <name evidence="2" type="ORF">TARUN_9648</name>
</gene>
<dbReference type="STRING" id="490622.A0A395N900"/>
<feature type="compositionally biased region" description="Basic and acidic residues" evidence="1">
    <location>
        <begin position="1"/>
        <end position="10"/>
    </location>
</feature>